<comment type="caution">
    <text evidence="2">The sequence shown here is derived from an EMBL/GenBank/DDBJ whole genome shotgun (WGS) entry which is preliminary data.</text>
</comment>
<organism evidence="2 3">
    <name type="scientific">Turnera subulata</name>
    <dbReference type="NCBI Taxonomy" id="218843"/>
    <lineage>
        <taxon>Eukaryota</taxon>
        <taxon>Viridiplantae</taxon>
        <taxon>Streptophyta</taxon>
        <taxon>Embryophyta</taxon>
        <taxon>Tracheophyta</taxon>
        <taxon>Spermatophyta</taxon>
        <taxon>Magnoliopsida</taxon>
        <taxon>eudicotyledons</taxon>
        <taxon>Gunneridae</taxon>
        <taxon>Pentapetalae</taxon>
        <taxon>rosids</taxon>
        <taxon>fabids</taxon>
        <taxon>Malpighiales</taxon>
        <taxon>Passifloraceae</taxon>
        <taxon>Turnera</taxon>
    </lineage>
</organism>
<reference evidence="2" key="2">
    <citation type="journal article" date="2023" name="Plants (Basel)">
        <title>Annotation of the Turnera subulata (Passifloraceae) Draft Genome Reveals the S-Locus Evolved after the Divergence of Turneroideae from Passifloroideae in a Stepwise Manner.</title>
        <authorList>
            <person name="Henning P.M."/>
            <person name="Roalson E.H."/>
            <person name="Mir W."/>
            <person name="McCubbin A.G."/>
            <person name="Shore J.S."/>
        </authorList>
    </citation>
    <scope>NUCLEOTIDE SEQUENCE</scope>
    <source>
        <strain evidence="2">F60SS</strain>
    </source>
</reference>
<dbReference type="AlphaFoldDB" id="A0A9Q0GGW6"/>
<evidence type="ECO:0000313" key="3">
    <source>
        <dbReference type="Proteomes" id="UP001141552"/>
    </source>
</evidence>
<proteinExistence type="predicted"/>
<keyword evidence="3" id="KW-1185">Reference proteome</keyword>
<dbReference type="EMBL" id="JAKUCV010000928">
    <property type="protein sequence ID" value="KAJ4848334.1"/>
    <property type="molecule type" value="Genomic_DNA"/>
</dbReference>
<dbReference type="PANTHER" id="PTHR34427:SF5">
    <property type="entry name" value="DUF4283 DOMAIN-CONTAINING PROTEIN"/>
    <property type="match status" value="1"/>
</dbReference>
<feature type="compositionally biased region" description="Basic and acidic residues" evidence="1">
    <location>
        <begin position="1"/>
        <end position="11"/>
    </location>
</feature>
<protein>
    <recommendedName>
        <fullName evidence="4">DUF4283 domain-containing protein</fullName>
    </recommendedName>
</protein>
<dbReference type="Proteomes" id="UP001141552">
    <property type="component" value="Unassembled WGS sequence"/>
</dbReference>
<accession>A0A9Q0GGW6</accession>
<evidence type="ECO:0008006" key="4">
    <source>
        <dbReference type="Google" id="ProtNLM"/>
    </source>
</evidence>
<dbReference type="PANTHER" id="PTHR34427">
    <property type="entry name" value="DUF4283 DOMAIN PROTEIN"/>
    <property type="match status" value="1"/>
</dbReference>
<evidence type="ECO:0000313" key="2">
    <source>
        <dbReference type="EMBL" id="KAJ4848334.1"/>
    </source>
</evidence>
<name>A0A9Q0GGW6_9ROSI</name>
<evidence type="ECO:0000256" key="1">
    <source>
        <dbReference type="SAM" id="MobiDB-lite"/>
    </source>
</evidence>
<sequence length="251" mass="27994">MMANIAKERSRIQGKAMAAKEHQGKGMMKRRVQADSTIKRGMPQPFGECAFGFTTEGCNVAGLGIQLKQLSGYQLQVKAMGGNYVLVVFQSREEMLSCVEMVDSGAIDDLLMLREWKDVDYATCRLCWLNIFGVPPQAWCKKFFNMIAIRVKKFIKLANSLEESNNLEVARVEILTTYKTPISRSFKSLVGKKLYDITVCESQPCSPSGCEDDSPQSVTSEWVSTSMVPCSLLDSSQSVKIARNRCNSPEK</sequence>
<feature type="region of interest" description="Disordered" evidence="1">
    <location>
        <begin position="1"/>
        <end position="26"/>
    </location>
</feature>
<gene>
    <name evidence="2" type="ORF">Tsubulata_003734</name>
</gene>
<reference evidence="2" key="1">
    <citation type="submission" date="2022-02" db="EMBL/GenBank/DDBJ databases">
        <authorList>
            <person name="Henning P.M."/>
            <person name="McCubbin A.G."/>
            <person name="Shore J.S."/>
        </authorList>
    </citation>
    <scope>NUCLEOTIDE SEQUENCE</scope>
    <source>
        <strain evidence="2">F60SS</strain>
        <tissue evidence="2">Leaves</tissue>
    </source>
</reference>